<dbReference type="Gene3D" id="3.40.50.150">
    <property type="entry name" value="Vaccinia Virus protein VP39"/>
    <property type="match status" value="1"/>
</dbReference>
<evidence type="ECO:0000313" key="2">
    <source>
        <dbReference type="Proteomes" id="UP000272400"/>
    </source>
</evidence>
<name>A0A3N1DCI4_9ACTN</name>
<dbReference type="SUPFAM" id="SSF53335">
    <property type="entry name" value="S-adenosyl-L-methionine-dependent methyltransferases"/>
    <property type="match status" value="1"/>
</dbReference>
<gene>
    <name evidence="1" type="ORF">EDD29_8985</name>
</gene>
<dbReference type="InterPro" id="IPR006764">
    <property type="entry name" value="SAM_dep_MeTrfase_SAV2177_type"/>
</dbReference>
<proteinExistence type="predicted"/>
<keyword evidence="2" id="KW-1185">Reference proteome</keyword>
<dbReference type="EMBL" id="RJKE01000001">
    <property type="protein sequence ID" value="ROO91233.1"/>
    <property type="molecule type" value="Genomic_DNA"/>
</dbReference>
<dbReference type="InterPro" id="IPR029063">
    <property type="entry name" value="SAM-dependent_MTases_sf"/>
</dbReference>
<comment type="caution">
    <text evidence="1">The sequence shown here is derived from an EMBL/GenBank/DDBJ whole genome shotgun (WGS) entry which is preliminary data.</text>
</comment>
<evidence type="ECO:0000313" key="1">
    <source>
        <dbReference type="EMBL" id="ROO91233.1"/>
    </source>
</evidence>
<keyword evidence="1" id="KW-0489">Methyltransferase</keyword>
<dbReference type="GO" id="GO:0032259">
    <property type="term" value="P:methylation"/>
    <property type="evidence" value="ECO:0007669"/>
    <property type="project" value="UniProtKB-KW"/>
</dbReference>
<organism evidence="1 2">
    <name type="scientific">Actinocorallia herbida</name>
    <dbReference type="NCBI Taxonomy" id="58109"/>
    <lineage>
        <taxon>Bacteria</taxon>
        <taxon>Bacillati</taxon>
        <taxon>Actinomycetota</taxon>
        <taxon>Actinomycetes</taxon>
        <taxon>Streptosporangiales</taxon>
        <taxon>Thermomonosporaceae</taxon>
        <taxon>Actinocorallia</taxon>
    </lineage>
</organism>
<dbReference type="Pfam" id="PF04672">
    <property type="entry name" value="Methyltransf_19"/>
    <property type="match status" value="1"/>
</dbReference>
<sequence length="276" mass="29619">MREMVDEEVNEKRAARDLDRATANIARMNDYFLGGKDNFAVDRETADALLALAPEIKPMAEEMQDFRRRLVRHLLAAGVRRFLDLGSGLPTRDATHQIAHSVDPSARVVYVNDDLVVLAHARALLGGAAGTAVVDGSVVRPRDLLSEPAVGCLLEGGEPVGVLALGTLQFIPDVDGPLDGVHTLMAAMPSGSHLGLSHVVFDGRPDLAEPIVQIYQAVLSTEEPGARTTADVLRYFDGLEPVEPGLVHLPHWRPDNPLAARAAEPGFMIGGAARKP</sequence>
<dbReference type="Proteomes" id="UP000272400">
    <property type="component" value="Unassembled WGS sequence"/>
</dbReference>
<reference evidence="1 2" key="1">
    <citation type="submission" date="2018-11" db="EMBL/GenBank/DDBJ databases">
        <title>Sequencing the genomes of 1000 actinobacteria strains.</title>
        <authorList>
            <person name="Klenk H.-P."/>
        </authorList>
    </citation>
    <scope>NUCLEOTIDE SEQUENCE [LARGE SCALE GENOMIC DNA]</scope>
    <source>
        <strain evidence="1 2">DSM 44254</strain>
    </source>
</reference>
<keyword evidence="1" id="KW-0808">Transferase</keyword>
<accession>A0A3N1DCI4</accession>
<dbReference type="AlphaFoldDB" id="A0A3N1DCI4"/>
<dbReference type="GO" id="GO:0008168">
    <property type="term" value="F:methyltransferase activity"/>
    <property type="evidence" value="ECO:0007669"/>
    <property type="project" value="UniProtKB-KW"/>
</dbReference>
<dbReference type="PIRSF" id="PIRSF017393">
    <property type="entry name" value="MTase_SAV2177"/>
    <property type="match status" value="1"/>
</dbReference>
<protein>
    <submittedName>
        <fullName evidence="1">S-adenosyl methyltransferase</fullName>
    </submittedName>
</protein>